<evidence type="ECO:0008006" key="4">
    <source>
        <dbReference type="Google" id="ProtNLM"/>
    </source>
</evidence>
<dbReference type="Proteomes" id="UP001178288">
    <property type="component" value="Chromosome"/>
</dbReference>
<evidence type="ECO:0000313" key="2">
    <source>
        <dbReference type="EMBL" id="WHY84180.1"/>
    </source>
</evidence>
<protein>
    <recommendedName>
        <fullName evidence="4">DUF4025 domain-containing protein</fullName>
    </recommendedName>
</protein>
<dbReference type="KEGG" id="nnv:QNH39_16075"/>
<dbReference type="RefSeq" id="WP_169803162.1">
    <property type="nucleotide sequence ID" value="NZ_CP126114.1"/>
</dbReference>
<reference evidence="2" key="1">
    <citation type="submission" date="2023-05" db="EMBL/GenBank/DDBJ databases">
        <title>Comparative genomics of Bacillaceae isolates and their secondary metabolite potential.</title>
        <authorList>
            <person name="Song L."/>
            <person name="Nielsen L.J."/>
            <person name="Mohite O."/>
            <person name="Xu X."/>
            <person name="Weber T."/>
            <person name="Kovacs A.T."/>
        </authorList>
    </citation>
    <scope>NUCLEOTIDE SEQUENCE</scope>
    <source>
        <strain evidence="2">XLM17</strain>
    </source>
</reference>
<sequence length="52" mass="5897">MPKRKDSQNDRPSLAPGIDDQEELEQSASEKEIDNGEYTRVITLSYDEVDPS</sequence>
<dbReference type="EMBL" id="CP126114">
    <property type="protein sequence ID" value="WHY84180.1"/>
    <property type="molecule type" value="Genomic_DNA"/>
</dbReference>
<feature type="region of interest" description="Disordered" evidence="1">
    <location>
        <begin position="1"/>
        <end position="36"/>
    </location>
</feature>
<evidence type="ECO:0000256" key="1">
    <source>
        <dbReference type="SAM" id="MobiDB-lite"/>
    </source>
</evidence>
<accession>A0AA95S6Z1</accession>
<proteinExistence type="predicted"/>
<gene>
    <name evidence="2" type="ORF">QNH39_16075</name>
</gene>
<dbReference type="AlphaFoldDB" id="A0AA95S6Z1"/>
<organism evidence="2 3">
    <name type="scientific">Neobacillus novalis</name>
    <dbReference type="NCBI Taxonomy" id="220687"/>
    <lineage>
        <taxon>Bacteria</taxon>
        <taxon>Bacillati</taxon>
        <taxon>Bacillota</taxon>
        <taxon>Bacilli</taxon>
        <taxon>Bacillales</taxon>
        <taxon>Bacillaceae</taxon>
        <taxon>Neobacillus</taxon>
    </lineage>
</organism>
<keyword evidence="3" id="KW-1185">Reference proteome</keyword>
<name>A0AA95S6Z1_9BACI</name>
<evidence type="ECO:0000313" key="3">
    <source>
        <dbReference type="Proteomes" id="UP001178288"/>
    </source>
</evidence>